<comment type="catalytic activity">
    <reaction evidence="1 7">
        <text>5-hydroxyisourate + H2O = 5-hydroxy-2-oxo-4-ureido-2,5-dihydro-1H-imidazole-5-carboxylate + H(+)</text>
        <dbReference type="Rhea" id="RHEA:23736"/>
        <dbReference type="ChEBI" id="CHEBI:15377"/>
        <dbReference type="ChEBI" id="CHEBI:15378"/>
        <dbReference type="ChEBI" id="CHEBI:18072"/>
        <dbReference type="ChEBI" id="CHEBI:58639"/>
        <dbReference type="EC" id="3.5.2.17"/>
    </reaction>
</comment>
<dbReference type="EMBL" id="JAJATW010000002">
    <property type="protein sequence ID" value="MCB5160690.1"/>
    <property type="molecule type" value="Genomic_DNA"/>
</dbReference>
<keyword evidence="5 7" id="KW-0659">Purine metabolism</keyword>
<reference evidence="9" key="1">
    <citation type="submission" date="2021-10" db="EMBL/GenBank/DDBJ databases">
        <title>Marinomonas pontica sp. nov., isolated from the Black Sea.</title>
        <authorList>
            <person name="Zhao L.-H."/>
            <person name="Xue J.-H."/>
        </authorList>
    </citation>
    <scope>NUCLEOTIDE SEQUENCE</scope>
    <source>
        <strain evidence="9">E8</strain>
    </source>
</reference>
<feature type="domain" description="Transthyretin/hydroxyisourate hydrolase" evidence="8">
    <location>
        <begin position="4"/>
        <end position="126"/>
    </location>
</feature>
<comment type="subunit">
    <text evidence="4 7">Homotetramer.</text>
</comment>
<dbReference type="Pfam" id="PF00576">
    <property type="entry name" value="Transthyretin"/>
    <property type="match status" value="1"/>
</dbReference>
<evidence type="ECO:0000256" key="4">
    <source>
        <dbReference type="ARBA" id="ARBA00011881"/>
    </source>
</evidence>
<accession>A0A9X1LE78</accession>
<evidence type="ECO:0000313" key="9">
    <source>
        <dbReference type="EMBL" id="MCB5160690.1"/>
    </source>
</evidence>
<dbReference type="InterPro" id="IPR036817">
    <property type="entry name" value="Transthyretin/HIU_hydrolase_sf"/>
</dbReference>
<keyword evidence="10" id="KW-1185">Reference proteome</keyword>
<comment type="function">
    <text evidence="2">Catalyzes the hydrolysis of 5-hydroxyisourate (HIU) to 2-oxo-4-hydroxy-4-carboxy-5-ureidoimidazoline (OHCU).</text>
</comment>
<evidence type="ECO:0000256" key="2">
    <source>
        <dbReference type="ARBA" id="ARBA00002704"/>
    </source>
</evidence>
<dbReference type="Gene3D" id="2.60.40.180">
    <property type="entry name" value="Transthyretin/hydroxyisourate hydrolase domain"/>
    <property type="match status" value="1"/>
</dbReference>
<sequence length="127" mass="14220">MGYLTTHILDTTQGVAAAGVHIHLYKHTDEGRRIHLHSTISNHDGRCDAPLLDVDQFSCGIYELEFAIDDYFAQSTTNEPHESLSQDGTLPTFLNTVVIRFGINDEQAHYHIPLLVSPFAYSTYRGS</sequence>
<dbReference type="InterPro" id="IPR023416">
    <property type="entry name" value="Transthyretin/HIU_hydrolase_d"/>
</dbReference>
<keyword evidence="6 7" id="KW-0378">Hydrolase</keyword>
<dbReference type="InterPro" id="IPR014306">
    <property type="entry name" value="Hydroxyisourate_hydrolase"/>
</dbReference>
<dbReference type="PANTHER" id="PTHR10395">
    <property type="entry name" value="URICASE AND TRANSTHYRETIN-RELATED"/>
    <property type="match status" value="1"/>
</dbReference>
<dbReference type="CDD" id="cd05822">
    <property type="entry name" value="TLP_HIUase"/>
    <property type="match status" value="1"/>
</dbReference>
<dbReference type="NCBIfam" id="TIGR02962">
    <property type="entry name" value="hdxy_isourate"/>
    <property type="match status" value="1"/>
</dbReference>
<dbReference type="AlphaFoldDB" id="A0A9X1LE78"/>
<evidence type="ECO:0000256" key="7">
    <source>
        <dbReference type="RuleBase" id="RU361270"/>
    </source>
</evidence>
<gene>
    <name evidence="9" type="primary">uraH</name>
    <name evidence="9" type="ORF">LG368_02105</name>
</gene>
<evidence type="ECO:0000256" key="1">
    <source>
        <dbReference type="ARBA" id="ARBA00001043"/>
    </source>
</evidence>
<evidence type="ECO:0000256" key="3">
    <source>
        <dbReference type="ARBA" id="ARBA00009850"/>
    </source>
</evidence>
<comment type="similarity">
    <text evidence="3 7">Belongs to the transthyretin family. 5-hydroxyisourate hydrolase subfamily.</text>
</comment>
<dbReference type="GO" id="GO:0033971">
    <property type="term" value="F:hydroxyisourate hydrolase activity"/>
    <property type="evidence" value="ECO:0007669"/>
    <property type="project" value="UniProtKB-EC"/>
</dbReference>
<name>A0A9X1LE78_9GAMM</name>
<dbReference type="Proteomes" id="UP001139095">
    <property type="component" value="Unassembled WGS sequence"/>
</dbReference>
<evidence type="ECO:0000256" key="5">
    <source>
        <dbReference type="ARBA" id="ARBA00022631"/>
    </source>
</evidence>
<dbReference type="EC" id="3.5.2.17" evidence="7"/>
<evidence type="ECO:0000259" key="8">
    <source>
        <dbReference type="Pfam" id="PF00576"/>
    </source>
</evidence>
<dbReference type="RefSeq" id="WP_226753075.1">
    <property type="nucleotide sequence ID" value="NZ_JAJATW010000002.1"/>
</dbReference>
<dbReference type="GO" id="GO:0006144">
    <property type="term" value="P:purine nucleobase metabolic process"/>
    <property type="evidence" value="ECO:0007669"/>
    <property type="project" value="UniProtKB-KW"/>
</dbReference>
<evidence type="ECO:0000256" key="6">
    <source>
        <dbReference type="ARBA" id="ARBA00022801"/>
    </source>
</evidence>
<organism evidence="9 10">
    <name type="scientific">Marinomonas algarum</name>
    <dbReference type="NCBI Taxonomy" id="2883105"/>
    <lineage>
        <taxon>Bacteria</taxon>
        <taxon>Pseudomonadati</taxon>
        <taxon>Pseudomonadota</taxon>
        <taxon>Gammaproteobacteria</taxon>
        <taxon>Oceanospirillales</taxon>
        <taxon>Oceanospirillaceae</taxon>
        <taxon>Marinomonas</taxon>
    </lineage>
</organism>
<proteinExistence type="inferred from homology"/>
<dbReference type="PANTHER" id="PTHR10395:SF7">
    <property type="entry name" value="5-HYDROXYISOURATE HYDROLASE"/>
    <property type="match status" value="1"/>
</dbReference>
<protein>
    <recommendedName>
        <fullName evidence="7">5-hydroxyisourate hydrolase</fullName>
        <shortName evidence="7">HIU hydrolase</shortName>
        <shortName evidence="7">HIUHase</shortName>
        <ecNumber evidence="7">3.5.2.17</ecNumber>
    </recommendedName>
</protein>
<comment type="caution">
    <text evidence="9">The sequence shown here is derived from an EMBL/GenBank/DDBJ whole genome shotgun (WGS) entry which is preliminary data.</text>
</comment>
<evidence type="ECO:0000313" key="10">
    <source>
        <dbReference type="Proteomes" id="UP001139095"/>
    </source>
</evidence>
<dbReference type="SUPFAM" id="SSF49472">
    <property type="entry name" value="Transthyretin (synonym: prealbumin)"/>
    <property type="match status" value="1"/>
</dbReference>